<comment type="caution">
    <text evidence="5">The sequence shown here is derived from an EMBL/GenBank/DDBJ whole genome shotgun (WGS) entry which is preliminary data.</text>
</comment>
<dbReference type="AlphaFoldDB" id="A0A3N1PCI5"/>
<dbReference type="SUPFAM" id="SSF51197">
    <property type="entry name" value="Clavaminate synthase-like"/>
    <property type="match status" value="1"/>
</dbReference>
<name>A0A3N1PCI5_9GAMM</name>
<reference evidence="5 6" key="1">
    <citation type="submission" date="2018-11" db="EMBL/GenBank/DDBJ databases">
        <title>Genomic Encyclopedia of Type Strains, Phase IV (KMG-IV): sequencing the most valuable type-strain genomes for metagenomic binning, comparative biology and taxonomic classification.</title>
        <authorList>
            <person name="Goeker M."/>
        </authorList>
    </citation>
    <scope>NUCLEOTIDE SEQUENCE [LARGE SCALE GENOMIC DNA]</scope>
    <source>
        <strain evidence="5 6">DSM 21945</strain>
    </source>
</reference>
<sequence>MGFYVLLVFIACGFYVQHRGQVQHAKLRRKFTDHANLLAPINCLFYLFSRIDNRPYIDPQQFPELAVLSKHWQSIRDEALALNAQAGIKASAELDDIGFNSFFKTGWKRYYLKWYGADLHSARQSCPQTLALLRTLPSVKGAMFAMLPPGAKLVRHRDPYAGSLRYHLGLDVPESNDCFIEVDGERYSWRNGEAVMFDETYIHHAQNASAQNRIVLFLDVERPLTWAPIRWLNRAFSSLVMAASATKNVEGDKVGLLNRLFAGIYKVRLLGKGIKAFNKPLYYLLQYALYAGLIYAVFF</sequence>
<dbReference type="Gene3D" id="2.60.120.330">
    <property type="entry name" value="B-lactam Antibiotic, Isopenicillin N Synthase, Chain"/>
    <property type="match status" value="1"/>
</dbReference>
<dbReference type="RefSeq" id="WP_123420610.1">
    <property type="nucleotide sequence ID" value="NZ_RJUL01000002.1"/>
</dbReference>
<protein>
    <submittedName>
        <fullName evidence="5">Beta-hydroxylase</fullName>
    </submittedName>
</protein>
<proteinExistence type="inferred from homology"/>
<evidence type="ECO:0000256" key="2">
    <source>
        <dbReference type="ARBA" id="ARBA00022964"/>
    </source>
</evidence>
<dbReference type="STRING" id="584787.GCA_001247655_02415"/>
<comment type="similarity">
    <text evidence="1">Belongs to the aspartyl/asparaginyl beta-hydroxylase family.</text>
</comment>
<feature type="domain" description="Aspartyl/asparaginy/proline hydroxylase" evidence="4">
    <location>
        <begin position="70"/>
        <end position="223"/>
    </location>
</feature>
<dbReference type="GO" id="GO:0051213">
    <property type="term" value="F:dioxygenase activity"/>
    <property type="evidence" value="ECO:0007669"/>
    <property type="project" value="UniProtKB-KW"/>
</dbReference>
<evidence type="ECO:0000256" key="1">
    <source>
        <dbReference type="ARBA" id="ARBA00007730"/>
    </source>
</evidence>
<evidence type="ECO:0000313" key="6">
    <source>
        <dbReference type="Proteomes" id="UP000268033"/>
    </source>
</evidence>
<keyword evidence="3" id="KW-0560">Oxidoreductase</keyword>
<evidence type="ECO:0000259" key="4">
    <source>
        <dbReference type="Pfam" id="PF05118"/>
    </source>
</evidence>
<dbReference type="PANTHER" id="PTHR46332">
    <property type="entry name" value="ASPARTATE BETA-HYDROXYLASE DOMAIN-CONTAINING PROTEIN 2"/>
    <property type="match status" value="1"/>
</dbReference>
<dbReference type="InterPro" id="IPR051821">
    <property type="entry name" value="Asp/Asn_beta-hydroxylase"/>
</dbReference>
<evidence type="ECO:0000313" key="5">
    <source>
        <dbReference type="EMBL" id="ROQ29654.1"/>
    </source>
</evidence>
<evidence type="ECO:0000256" key="3">
    <source>
        <dbReference type="ARBA" id="ARBA00023002"/>
    </source>
</evidence>
<gene>
    <name evidence="5" type="ORF">EDC28_10218</name>
</gene>
<dbReference type="EMBL" id="RJUL01000002">
    <property type="protein sequence ID" value="ROQ29654.1"/>
    <property type="molecule type" value="Genomic_DNA"/>
</dbReference>
<organism evidence="5 6">
    <name type="scientific">Gallaecimonas pentaromativorans</name>
    <dbReference type="NCBI Taxonomy" id="584787"/>
    <lineage>
        <taxon>Bacteria</taxon>
        <taxon>Pseudomonadati</taxon>
        <taxon>Pseudomonadota</taxon>
        <taxon>Gammaproteobacteria</taxon>
        <taxon>Enterobacterales</taxon>
        <taxon>Gallaecimonadaceae</taxon>
        <taxon>Gallaecimonas</taxon>
    </lineage>
</organism>
<dbReference type="InterPro" id="IPR027443">
    <property type="entry name" value="IPNS-like_sf"/>
</dbReference>
<dbReference type="Proteomes" id="UP000268033">
    <property type="component" value="Unassembled WGS sequence"/>
</dbReference>
<keyword evidence="2" id="KW-0223">Dioxygenase</keyword>
<dbReference type="PANTHER" id="PTHR46332:SF5">
    <property type="entry name" value="ASPARTATE BETA-HYDROXYLASE DOMAIN CONTAINING 2"/>
    <property type="match status" value="1"/>
</dbReference>
<dbReference type="Pfam" id="PF05118">
    <property type="entry name" value="Asp_Arg_Hydrox"/>
    <property type="match status" value="1"/>
</dbReference>
<accession>A0A3N1PCI5</accession>
<keyword evidence="6" id="KW-1185">Reference proteome</keyword>
<dbReference type="InterPro" id="IPR007803">
    <property type="entry name" value="Asp/Arg/Pro-Hydrxlase"/>
</dbReference>